<reference evidence="1" key="1">
    <citation type="journal article" date="2021" name="PeerJ">
        <title>Extensive microbial diversity within the chicken gut microbiome revealed by metagenomics and culture.</title>
        <authorList>
            <person name="Gilroy R."/>
            <person name="Ravi A."/>
            <person name="Getino M."/>
            <person name="Pursley I."/>
            <person name="Horton D.L."/>
            <person name="Alikhan N.F."/>
            <person name="Baker D."/>
            <person name="Gharbi K."/>
            <person name="Hall N."/>
            <person name="Watson M."/>
            <person name="Adriaenssens E.M."/>
            <person name="Foster-Nyarko E."/>
            <person name="Jarju S."/>
            <person name="Secka A."/>
            <person name="Antonio M."/>
            <person name="Oren A."/>
            <person name="Chaudhuri R.R."/>
            <person name="La Ragione R."/>
            <person name="Hildebrand F."/>
            <person name="Pallen M.J."/>
        </authorList>
    </citation>
    <scope>NUCLEOTIDE SEQUENCE</scope>
    <source>
        <strain evidence="1">1345</strain>
    </source>
</reference>
<sequence>MDKKTENRLRSPEAAYRGKPFWSWNGDLEEEELLRQIDAMNEMGFGGYFMHSRTGLITEYLGGKWFRLIRRCAEYGKEKGMESWIYDEDRWPSGTCGGLVTREHAYRMRFISEYDSDEAALACPQVEGILCRWALRLEEGELCDAKPVASAAEVPAGYSYVVYAEELFRESDFYNGETYLDTMNPEAVAAFLHSTLDRYAEECGDLFGKNILGVFTDEPHRGALFNGFGISNDNRARMAPYTANLCAAYAKKYGEELLFPEIYYRKRGQTVNETAAKYIDVLDELFTQSFAKQYGDWCREHGIKFTGHILHEDNLSIQTSLSGSMMRFYEYMDYPGIDNLSAHNGCFWAAIQCASVARQLGKKFVLSELYGCTGWDMPLSEYKRIGDWHALFGINLRCPHLSWYTMKGEAKRDYPTSIMHQNAWYKDWKLLEEYYGRIGIILTEGERRADLLVVHPVENMWKLVRRGWMDGFAPNDEAVSSLDAAFIGQCMRLIGSQHEFDYGDEELMAKYGRAGKDGQGAYFAVGQCVYRRVMVAPGQAVRPGTQKLLDEFVALGGQLVHEPEELSAGEVAGAPKNIASAVRRFGGDVWLFLLNTSETEPARGDVFLAHDLAGLYAEEWDMVAFESRGGRSLKDICFAPGEMRIFRLVQQKISAPAVRDWVRAELPAAMPYSLSEPNVLVLDYAAYFVDGEPQNGGKAEDVLLVDRALRAKFGLTPRGGEMVQPWYAAKYGKTDKVFGKVRLEYSFDSEIECSALVAAEYDGIACNGVPAAREEGRWVDSCFRLYRVQVKKGANKLTVELDFRQSENLEAMYLLGDFGVRLPHTLIPLPKTLSTQDMAAQGLPYYGGAVTFRTGVASGNIRVVAKELHGVSLHAAGGTAEKVIAFQPYETELKTDGELALTVYFTRRNTFGPHHLIPQPQGAYGPESWVSTGENHTDEYVLVPQGFTAEVYREKE</sequence>
<organism evidence="1 2">
    <name type="scientific">Candidatus Borkfalkia excrementigallinarum</name>
    <dbReference type="NCBI Taxonomy" id="2838506"/>
    <lineage>
        <taxon>Bacteria</taxon>
        <taxon>Bacillati</taxon>
        <taxon>Bacillota</taxon>
        <taxon>Clostridia</taxon>
        <taxon>Christensenellales</taxon>
        <taxon>Christensenellaceae</taxon>
        <taxon>Candidatus Borkfalkia</taxon>
    </lineage>
</organism>
<dbReference type="PANTHER" id="PTHR36848:SF2">
    <property type="entry name" value="SECRETED PROTEIN"/>
    <property type="match status" value="1"/>
</dbReference>
<evidence type="ECO:0000313" key="1">
    <source>
        <dbReference type="EMBL" id="HIY96218.1"/>
    </source>
</evidence>
<reference evidence="1" key="2">
    <citation type="submission" date="2021-04" db="EMBL/GenBank/DDBJ databases">
        <authorList>
            <person name="Gilroy R."/>
        </authorList>
    </citation>
    <scope>NUCLEOTIDE SEQUENCE</scope>
    <source>
        <strain evidence="1">1345</strain>
    </source>
</reference>
<proteinExistence type="predicted"/>
<dbReference type="PANTHER" id="PTHR36848">
    <property type="entry name" value="DNA-BINDING PROTEIN (PUTATIVE SECRETED PROTEIN)-RELATED"/>
    <property type="match status" value="1"/>
</dbReference>
<dbReference type="EMBL" id="DXCQ01000008">
    <property type="protein sequence ID" value="HIY96218.1"/>
    <property type="molecule type" value="Genomic_DNA"/>
</dbReference>
<dbReference type="Proteomes" id="UP000886750">
    <property type="component" value="Unassembled WGS sequence"/>
</dbReference>
<gene>
    <name evidence="1" type="ORF">H9729_00865</name>
</gene>
<name>A0A9D1ZV40_9FIRM</name>
<accession>A0A9D1ZV40</accession>
<dbReference type="InterPro" id="IPR053161">
    <property type="entry name" value="Ulvan_degrading_GH"/>
</dbReference>
<dbReference type="AlphaFoldDB" id="A0A9D1ZV40"/>
<comment type="caution">
    <text evidence="1">The sequence shown here is derived from an EMBL/GenBank/DDBJ whole genome shotgun (WGS) entry which is preliminary data.</text>
</comment>
<evidence type="ECO:0008006" key="3">
    <source>
        <dbReference type="Google" id="ProtNLM"/>
    </source>
</evidence>
<protein>
    <recommendedName>
        <fullName evidence="3">Glycoside hydrolase</fullName>
    </recommendedName>
</protein>
<evidence type="ECO:0000313" key="2">
    <source>
        <dbReference type="Proteomes" id="UP000886750"/>
    </source>
</evidence>